<dbReference type="EMBL" id="JAVHJO010000016">
    <property type="protein sequence ID" value="KAK6526587.1"/>
    <property type="molecule type" value="Genomic_DNA"/>
</dbReference>
<dbReference type="Pfam" id="PF00734">
    <property type="entry name" value="CBM_1"/>
    <property type="match status" value="1"/>
</dbReference>
<feature type="chain" id="PRO_5043541589" description="CBM1 domain-containing protein" evidence="3">
    <location>
        <begin position="20"/>
        <end position="398"/>
    </location>
</feature>
<evidence type="ECO:0000256" key="3">
    <source>
        <dbReference type="SAM" id="SignalP"/>
    </source>
</evidence>
<feature type="signal peptide" evidence="3">
    <location>
        <begin position="1"/>
        <end position="19"/>
    </location>
</feature>
<organism evidence="5 6">
    <name type="scientific">Orbilia ellipsospora</name>
    <dbReference type="NCBI Taxonomy" id="2528407"/>
    <lineage>
        <taxon>Eukaryota</taxon>
        <taxon>Fungi</taxon>
        <taxon>Dikarya</taxon>
        <taxon>Ascomycota</taxon>
        <taxon>Pezizomycotina</taxon>
        <taxon>Orbiliomycetes</taxon>
        <taxon>Orbiliales</taxon>
        <taxon>Orbiliaceae</taxon>
        <taxon>Orbilia</taxon>
    </lineage>
</organism>
<dbReference type="InterPro" id="IPR035971">
    <property type="entry name" value="CBD_sf"/>
</dbReference>
<dbReference type="PROSITE" id="PS00562">
    <property type="entry name" value="CBM1_1"/>
    <property type="match status" value="1"/>
</dbReference>
<evidence type="ECO:0000259" key="4">
    <source>
        <dbReference type="PROSITE" id="PS51164"/>
    </source>
</evidence>
<protein>
    <recommendedName>
        <fullName evidence="4">CBM1 domain-containing protein</fullName>
    </recommendedName>
</protein>
<keyword evidence="1 3" id="KW-0732">Signal</keyword>
<dbReference type="SMART" id="SM00236">
    <property type="entry name" value="fCBD"/>
    <property type="match status" value="2"/>
</dbReference>
<proteinExistence type="predicted"/>
<feature type="domain" description="CBM1" evidence="4">
    <location>
        <begin position="151"/>
        <end position="196"/>
    </location>
</feature>
<evidence type="ECO:0000256" key="2">
    <source>
        <dbReference type="SAM" id="MobiDB-lite"/>
    </source>
</evidence>
<gene>
    <name evidence="5" type="ORF">TWF694_005169</name>
</gene>
<evidence type="ECO:0000313" key="6">
    <source>
        <dbReference type="Proteomes" id="UP001365542"/>
    </source>
</evidence>
<sequence>MKSFSISFCILLSVALAEARFLACPVWAGQICGNRKKRNGFQVIKRASNWELLNNELMKRDDPVEGSDPTATTYLYDTLPEWAALPGSSCGFAYESNGVATTAICPVDFKCGCQPSGSTCIPATAPDACTEYVPAAPYDPCTARWTTTITDVASAYGQCGGFTDASVIAGSAWTSATMCPQGYGCVCRNFWYSQCLPTASYATDCPPASRYWGCASTLTQNTGAYSQCGGICWDLLGSPKACGSGFACWTKTQDGYEAPGQYAMCAPTRPDEHYQATPESLCYPVPYIYTLGDDPTCAGAAAPAARTPDDPQVVVAGSQTLWGQCGGLNWKGPSTCADGGACVSQNLWFSQCVSAKRKEKKSATPVENPAAGTTPVRRLTQRDLLGPAQPGSRPRLYR</sequence>
<dbReference type="GO" id="GO:0030248">
    <property type="term" value="F:cellulose binding"/>
    <property type="evidence" value="ECO:0007669"/>
    <property type="project" value="InterPro"/>
</dbReference>
<feature type="domain" description="CBM1" evidence="4">
    <location>
        <begin position="317"/>
        <end position="353"/>
    </location>
</feature>
<comment type="caution">
    <text evidence="5">The sequence shown here is derived from an EMBL/GenBank/DDBJ whole genome shotgun (WGS) entry which is preliminary data.</text>
</comment>
<name>A0AAV9WUX5_9PEZI</name>
<dbReference type="InterPro" id="IPR000254">
    <property type="entry name" value="CBD"/>
</dbReference>
<accession>A0AAV9WUX5</accession>
<dbReference type="AlphaFoldDB" id="A0AAV9WUX5"/>
<dbReference type="SUPFAM" id="SSF57180">
    <property type="entry name" value="Cellulose-binding domain"/>
    <property type="match status" value="1"/>
</dbReference>
<keyword evidence="6" id="KW-1185">Reference proteome</keyword>
<feature type="region of interest" description="Disordered" evidence="2">
    <location>
        <begin position="359"/>
        <end position="398"/>
    </location>
</feature>
<reference evidence="5 6" key="1">
    <citation type="submission" date="2019-10" db="EMBL/GenBank/DDBJ databases">
        <authorList>
            <person name="Palmer J.M."/>
        </authorList>
    </citation>
    <scope>NUCLEOTIDE SEQUENCE [LARGE SCALE GENOMIC DNA]</scope>
    <source>
        <strain evidence="5 6">TWF694</strain>
    </source>
</reference>
<dbReference type="Proteomes" id="UP001365542">
    <property type="component" value="Unassembled WGS sequence"/>
</dbReference>
<evidence type="ECO:0000313" key="5">
    <source>
        <dbReference type="EMBL" id="KAK6526587.1"/>
    </source>
</evidence>
<evidence type="ECO:0000256" key="1">
    <source>
        <dbReference type="ARBA" id="ARBA00022729"/>
    </source>
</evidence>
<dbReference type="PROSITE" id="PS51164">
    <property type="entry name" value="CBM1_2"/>
    <property type="match status" value="2"/>
</dbReference>
<dbReference type="GO" id="GO:0005576">
    <property type="term" value="C:extracellular region"/>
    <property type="evidence" value="ECO:0007669"/>
    <property type="project" value="InterPro"/>
</dbReference>
<dbReference type="GO" id="GO:0005975">
    <property type="term" value="P:carbohydrate metabolic process"/>
    <property type="evidence" value="ECO:0007669"/>
    <property type="project" value="InterPro"/>
</dbReference>